<feature type="domain" description="Thiopeptide-type bacteriocin biosynthesis" evidence="1">
    <location>
        <begin position="12"/>
        <end position="273"/>
    </location>
</feature>
<evidence type="ECO:0000259" key="1">
    <source>
        <dbReference type="Pfam" id="PF14028"/>
    </source>
</evidence>
<dbReference type="EMBL" id="PPEG02000006">
    <property type="protein sequence ID" value="PWN60438.1"/>
    <property type="molecule type" value="Genomic_DNA"/>
</dbReference>
<name>A0A316WMN5_9FLAO</name>
<accession>A0A316WMN5</accession>
<protein>
    <submittedName>
        <fullName evidence="2">Lantibiotic dehydratase</fullName>
    </submittedName>
</protein>
<sequence length="285" mass="34492">MVTRKFHPGSEWLYFKLYTGVKTSDIILQEVLEPFVEQLQHQNLIRKWFFIRYNDPKSHLRVRLHINNQNDYGSILERINSLFKEYLESGEVSAVIIETYSRELERYGDNTIEYAEEFFFKSSELILNFLEYNDEEKMMVSLFYIDHLLTALPLSAEEKTECIKNFEKAFKKEFNADKNLNNQLKKKYNEFYPGYVEFMISEEYESIRDLIQNNILEIKPKLEKILELKNDNSLKIPIEDLFQSIFHMHINRLFVSNQRLFEMVIYDHLYRFYRVNKVHPIKIND</sequence>
<proteinExistence type="predicted"/>
<organism evidence="2 3">
    <name type="scientific">Chryseobacterium viscerum</name>
    <dbReference type="NCBI Taxonomy" id="1037377"/>
    <lineage>
        <taxon>Bacteria</taxon>
        <taxon>Pseudomonadati</taxon>
        <taxon>Bacteroidota</taxon>
        <taxon>Flavobacteriia</taxon>
        <taxon>Flavobacteriales</taxon>
        <taxon>Weeksellaceae</taxon>
        <taxon>Chryseobacterium group</taxon>
        <taxon>Chryseobacterium</taxon>
    </lineage>
</organism>
<dbReference type="InterPro" id="IPR023809">
    <property type="entry name" value="Thiopep_bacteriocin_synth_dom"/>
</dbReference>
<comment type="caution">
    <text evidence="2">The sequence shown here is derived from an EMBL/GenBank/DDBJ whole genome shotgun (WGS) entry which is preliminary data.</text>
</comment>
<dbReference type="NCBIfam" id="TIGR03891">
    <property type="entry name" value="thiopep_ocin"/>
    <property type="match status" value="1"/>
</dbReference>
<dbReference type="Pfam" id="PF14028">
    <property type="entry name" value="Lant_dehydr_C"/>
    <property type="match status" value="1"/>
</dbReference>
<dbReference type="AlphaFoldDB" id="A0A316WMN5"/>
<reference evidence="2 3" key="1">
    <citation type="submission" date="2018-04" db="EMBL/GenBank/DDBJ databases">
        <title>Chryseobacterium oncorhynchi 701B-08T from rainbow trout, and Chryseobacterium viscerum 687B-08T from diseased fish.</title>
        <authorList>
            <person name="Jeong J.-J."/>
            <person name="Lee Y.J."/>
            <person name="Pathiraja D."/>
            <person name="Park B."/>
            <person name="Choi I.-G."/>
            <person name="Kim K.D."/>
        </authorList>
    </citation>
    <scope>NUCLEOTIDE SEQUENCE [LARGE SCALE GENOMIC DNA]</scope>
    <source>
        <strain evidence="2 3">687B-08</strain>
    </source>
</reference>
<dbReference type="Proteomes" id="UP000236413">
    <property type="component" value="Unassembled WGS sequence"/>
</dbReference>
<evidence type="ECO:0000313" key="3">
    <source>
        <dbReference type="Proteomes" id="UP000236413"/>
    </source>
</evidence>
<gene>
    <name evidence="2" type="ORF">C1634_015965</name>
</gene>
<dbReference type="RefSeq" id="WP_103231375.1">
    <property type="nucleotide sequence ID" value="NZ_PPEG02000006.1"/>
</dbReference>
<evidence type="ECO:0000313" key="2">
    <source>
        <dbReference type="EMBL" id="PWN60438.1"/>
    </source>
</evidence>